<reference evidence="7" key="1">
    <citation type="journal article" date="2019" name="Int. J. Syst. Evol. Microbiol.">
        <title>The Global Catalogue of Microorganisms (GCM) 10K type strain sequencing project: providing services to taxonomists for standard genome sequencing and annotation.</title>
        <authorList>
            <consortium name="The Broad Institute Genomics Platform"/>
            <consortium name="The Broad Institute Genome Sequencing Center for Infectious Disease"/>
            <person name="Wu L."/>
            <person name="Ma J."/>
        </authorList>
    </citation>
    <scope>NUCLEOTIDE SEQUENCE [LARGE SCALE GENOMIC DNA]</scope>
    <source>
        <strain evidence="7">CCUG 71848</strain>
    </source>
</reference>
<evidence type="ECO:0000256" key="1">
    <source>
        <dbReference type="ARBA" id="ARBA00004141"/>
    </source>
</evidence>
<comment type="subcellular location">
    <subcellularLocation>
        <location evidence="1">Membrane</location>
        <topology evidence="1">Multi-pass membrane protein</topology>
    </subcellularLocation>
</comment>
<evidence type="ECO:0000256" key="3">
    <source>
        <dbReference type="ARBA" id="ARBA00022989"/>
    </source>
</evidence>
<accession>A0ABW3PRJ5</accession>
<dbReference type="PANTHER" id="PTHR37306">
    <property type="entry name" value="COLICIN V PRODUCTION PROTEIN"/>
    <property type="match status" value="1"/>
</dbReference>
<gene>
    <name evidence="6" type="ORF">ACFQ22_13530</name>
</gene>
<dbReference type="Proteomes" id="UP001597156">
    <property type="component" value="Unassembled WGS sequence"/>
</dbReference>
<feature type="transmembrane region" description="Helical" evidence="5">
    <location>
        <begin position="67"/>
        <end position="84"/>
    </location>
</feature>
<protein>
    <submittedName>
        <fullName evidence="6">CvpA family protein</fullName>
    </submittedName>
</protein>
<evidence type="ECO:0000256" key="5">
    <source>
        <dbReference type="SAM" id="Phobius"/>
    </source>
</evidence>
<keyword evidence="2 5" id="KW-0812">Transmembrane</keyword>
<evidence type="ECO:0000313" key="7">
    <source>
        <dbReference type="Proteomes" id="UP001597156"/>
    </source>
</evidence>
<name>A0ABW3PRJ5_9LACO</name>
<keyword evidence="3 5" id="KW-1133">Transmembrane helix</keyword>
<feature type="transmembrane region" description="Helical" evidence="5">
    <location>
        <begin position="104"/>
        <end position="127"/>
    </location>
</feature>
<evidence type="ECO:0000256" key="2">
    <source>
        <dbReference type="ARBA" id="ARBA00022692"/>
    </source>
</evidence>
<dbReference type="PANTHER" id="PTHR37306:SF1">
    <property type="entry name" value="COLICIN V PRODUCTION PROTEIN"/>
    <property type="match status" value="1"/>
</dbReference>
<organism evidence="6 7">
    <name type="scientific">Lentilactobacillus raoultii</name>
    <dbReference type="NCBI Taxonomy" id="1987503"/>
    <lineage>
        <taxon>Bacteria</taxon>
        <taxon>Bacillati</taxon>
        <taxon>Bacillota</taxon>
        <taxon>Bacilli</taxon>
        <taxon>Lactobacillales</taxon>
        <taxon>Lactobacillaceae</taxon>
        <taxon>Lentilactobacillus</taxon>
    </lineage>
</organism>
<feature type="transmembrane region" description="Helical" evidence="5">
    <location>
        <begin position="30"/>
        <end position="55"/>
    </location>
</feature>
<dbReference type="InterPro" id="IPR003825">
    <property type="entry name" value="Colicin-V_CvpA"/>
</dbReference>
<evidence type="ECO:0000256" key="4">
    <source>
        <dbReference type="ARBA" id="ARBA00023136"/>
    </source>
</evidence>
<sequence>MVLNLIIMAILAIGFWTGWRRGFVNELLSLVGLVISVSAGFLLTDPVMTFISYWFSHSDKNHPLFKVIIFIIVFSLAWQVIRVLRQLFNPITKLPVISQINSLLGSGISLVIRYLLVFILLNFLILVPSQEIQQQYNQSVISQWIIKQTPILSEKLANFWTTNSNGENL</sequence>
<keyword evidence="7" id="KW-1185">Reference proteome</keyword>
<keyword evidence="4 5" id="KW-0472">Membrane</keyword>
<dbReference type="EMBL" id="JBHTLH010000043">
    <property type="protein sequence ID" value="MFD1126362.1"/>
    <property type="molecule type" value="Genomic_DNA"/>
</dbReference>
<dbReference type="Pfam" id="PF02674">
    <property type="entry name" value="Colicin_V"/>
    <property type="match status" value="1"/>
</dbReference>
<dbReference type="RefSeq" id="WP_121977341.1">
    <property type="nucleotide sequence ID" value="NZ_JBHTLH010000043.1"/>
</dbReference>
<comment type="caution">
    <text evidence="6">The sequence shown here is derived from an EMBL/GenBank/DDBJ whole genome shotgun (WGS) entry which is preliminary data.</text>
</comment>
<evidence type="ECO:0000313" key="6">
    <source>
        <dbReference type="EMBL" id="MFD1126362.1"/>
    </source>
</evidence>
<proteinExistence type="predicted"/>